<dbReference type="EMBL" id="MG676466">
    <property type="protein sequence ID" value="AUG88573.1"/>
    <property type="molecule type" value="Genomic_DNA"/>
</dbReference>
<dbReference type="Proteomes" id="UP000241282">
    <property type="component" value="Segment"/>
</dbReference>
<name>A0A2H5BQG7_9CAUD</name>
<accession>A0A2H5BQG7</accession>
<reference evidence="1 2" key="1">
    <citation type="submission" date="2017-12" db="EMBL/GenBank/DDBJ databases">
        <title>Genomic identification of Pseudomonas aeruginosa phage TC6.</title>
        <authorList>
            <person name="Lu S."/>
            <person name="Tang C."/>
            <person name="Deng C."/>
            <person name="Zhang Y."/>
            <person name="Xiao C."/>
        </authorList>
    </citation>
    <scope>NUCLEOTIDE SEQUENCE [LARGE SCALE GENOMIC DNA]</scope>
</reference>
<sequence length="124" mass="14454">MLKLPKARPGNEWIEWNGGECPVPYGTKVDVIYRDGYKTSMRIVWLDFNHNVWSHLNDEGDIVAYRVSWIRHRGGKHPGKPGDRFEVRFRNGTFWELGIKADGNALYWDHIGVNLDIMAYRPVI</sequence>
<protein>
    <submittedName>
        <fullName evidence="1">Uncharacterized protein</fullName>
    </submittedName>
</protein>
<organism evidence="1 2">
    <name type="scientific">Pseudomonas phage TC6</name>
    <dbReference type="NCBI Taxonomy" id="2060947"/>
    <lineage>
        <taxon>Viruses</taxon>
        <taxon>Duplodnaviria</taxon>
        <taxon>Heunggongvirae</taxon>
        <taxon>Uroviricota</taxon>
        <taxon>Caudoviricetes</taxon>
        <taxon>Zobellviridae</taxon>
        <taxon>Paundecimvirus</taxon>
        <taxon>Paundecimvirus PA11</taxon>
    </lineage>
</organism>
<evidence type="ECO:0000313" key="2">
    <source>
        <dbReference type="Proteomes" id="UP000241282"/>
    </source>
</evidence>
<evidence type="ECO:0000313" key="1">
    <source>
        <dbReference type="EMBL" id="AUG88573.1"/>
    </source>
</evidence>
<gene>
    <name evidence="1" type="primary">TC6_062</name>
</gene>
<proteinExistence type="predicted"/>